<dbReference type="EMBL" id="AFIG01000001">
    <property type="protein sequence ID" value="EGL54889.1"/>
    <property type="molecule type" value="Genomic_DNA"/>
</dbReference>
<protein>
    <submittedName>
        <fullName evidence="1">Uncharacterized protein</fullName>
    </submittedName>
</protein>
<dbReference type="STRING" id="1026882.MAMP_01883"/>
<gene>
    <name evidence="1" type="ORF">MAMP_01883</name>
</gene>
<sequence length="80" mass="9403">MKPSHIENVLNRFLSGELTKNQVRDWANAVERREDIELDKQFRDTMGEMVFWLANPSINFPITEELAKRVISNLQTNTVR</sequence>
<evidence type="ECO:0000313" key="1">
    <source>
        <dbReference type="EMBL" id="EGL54889.1"/>
    </source>
</evidence>
<name>F5SWZ6_9GAMM</name>
<evidence type="ECO:0000313" key="2">
    <source>
        <dbReference type="Proteomes" id="UP000003544"/>
    </source>
</evidence>
<dbReference type="Proteomes" id="UP000003544">
    <property type="component" value="Unassembled WGS sequence"/>
</dbReference>
<proteinExistence type="predicted"/>
<reference evidence="1 2" key="1">
    <citation type="journal article" date="2011" name="J. Bacteriol.">
        <title>Draft genome sequence of Methylophaga aminisulfidivorans MP T.</title>
        <authorList>
            <person name="Han G.H."/>
            <person name="Kim W."/>
            <person name="Chun J."/>
            <person name="Kim S.W."/>
        </authorList>
    </citation>
    <scope>NUCLEOTIDE SEQUENCE [LARGE SCALE GENOMIC DNA]</scope>
    <source>
        <strain evidence="2">MP(T)</strain>
    </source>
</reference>
<organism evidence="1 2">
    <name type="scientific">Methylophaga aminisulfidivorans MP</name>
    <dbReference type="NCBI Taxonomy" id="1026882"/>
    <lineage>
        <taxon>Bacteria</taxon>
        <taxon>Pseudomonadati</taxon>
        <taxon>Pseudomonadota</taxon>
        <taxon>Gammaproteobacteria</taxon>
        <taxon>Thiotrichales</taxon>
        <taxon>Piscirickettsiaceae</taxon>
        <taxon>Methylophaga</taxon>
    </lineage>
</organism>
<accession>F5SWZ6</accession>
<dbReference type="AlphaFoldDB" id="F5SWZ6"/>
<comment type="caution">
    <text evidence="1">The sequence shown here is derived from an EMBL/GenBank/DDBJ whole genome shotgun (WGS) entry which is preliminary data.</text>
</comment>
<keyword evidence="2" id="KW-1185">Reference proteome</keyword>